<dbReference type="GO" id="GO:0046872">
    <property type="term" value="F:metal ion binding"/>
    <property type="evidence" value="ECO:0007669"/>
    <property type="project" value="UniProtKB-KW"/>
</dbReference>
<evidence type="ECO:0000256" key="2">
    <source>
        <dbReference type="ARBA" id="ARBA00023004"/>
    </source>
</evidence>
<reference evidence="4 5" key="1">
    <citation type="submission" date="2016-11" db="EMBL/GenBank/DDBJ databases">
        <authorList>
            <person name="Jaros S."/>
            <person name="Januszkiewicz K."/>
            <person name="Wedrychowicz H."/>
        </authorList>
    </citation>
    <scope>NUCLEOTIDE SEQUENCE [LARGE SCALE GENOMIC DNA]</scope>
    <source>
        <strain evidence="4 5">DSM 16917</strain>
    </source>
</reference>
<dbReference type="Proteomes" id="UP000184268">
    <property type="component" value="Unassembled WGS sequence"/>
</dbReference>
<evidence type="ECO:0000313" key="4">
    <source>
        <dbReference type="EMBL" id="SHI04694.1"/>
    </source>
</evidence>
<dbReference type="PANTHER" id="PTHR35303">
    <property type="entry name" value="OS02G0197800 PROTEIN"/>
    <property type="match status" value="1"/>
</dbReference>
<gene>
    <name evidence="4" type="ORF">SAMN02745129_3798</name>
</gene>
<dbReference type="STRING" id="299255.SAMN02745129_3798"/>
<dbReference type="EMBL" id="FQXG01000006">
    <property type="protein sequence ID" value="SHI04694.1"/>
    <property type="molecule type" value="Genomic_DNA"/>
</dbReference>
<protein>
    <submittedName>
        <fullName evidence="4">DUF971 family protein</fullName>
    </submittedName>
</protein>
<dbReference type="Gene3D" id="3.30.2020.30">
    <property type="match status" value="1"/>
</dbReference>
<dbReference type="InterPro" id="IPR038492">
    <property type="entry name" value="GBBH-like_N_sf"/>
</dbReference>
<dbReference type="AlphaFoldDB" id="A0A1M5XYP0"/>
<feature type="domain" description="Gamma-butyrobetaine hydroxylase-like N-terminal" evidence="3">
    <location>
        <begin position="8"/>
        <end position="90"/>
    </location>
</feature>
<sequence length="131" mass="14680">MSPKVTGIKLKQASRVLEVQFDDGKAFSLSCELLRVCSPSAEVHGHGNPKLVTNKREVNISRIEPVGGYAVKLVFDDGHDSGLYSWKYLYEMGLNQASLWEDYLTRLAAEKGSREPMIPIQVQFHDPKSND</sequence>
<evidence type="ECO:0000313" key="5">
    <source>
        <dbReference type="Proteomes" id="UP000184268"/>
    </source>
</evidence>
<organism evidence="4 5">
    <name type="scientific">Ferrimonas marina</name>
    <dbReference type="NCBI Taxonomy" id="299255"/>
    <lineage>
        <taxon>Bacteria</taxon>
        <taxon>Pseudomonadati</taxon>
        <taxon>Pseudomonadota</taxon>
        <taxon>Gammaproteobacteria</taxon>
        <taxon>Alteromonadales</taxon>
        <taxon>Ferrimonadaceae</taxon>
        <taxon>Ferrimonas</taxon>
    </lineage>
</organism>
<evidence type="ECO:0000259" key="3">
    <source>
        <dbReference type="Pfam" id="PF06155"/>
    </source>
</evidence>
<dbReference type="Pfam" id="PF06155">
    <property type="entry name" value="GBBH-like_N"/>
    <property type="match status" value="1"/>
</dbReference>
<name>A0A1M5XYP0_9GAMM</name>
<keyword evidence="5" id="KW-1185">Reference proteome</keyword>
<keyword evidence="2" id="KW-0408">Iron</keyword>
<dbReference type="InterPro" id="IPR010376">
    <property type="entry name" value="GBBH-like_N"/>
</dbReference>
<dbReference type="PANTHER" id="PTHR35303:SF5">
    <property type="entry name" value="OS02G0197800 PROTEIN"/>
    <property type="match status" value="1"/>
</dbReference>
<accession>A0A1M5XYP0</accession>
<dbReference type="RefSeq" id="WP_067664884.1">
    <property type="nucleotide sequence ID" value="NZ_FQXG01000006.1"/>
</dbReference>
<keyword evidence="1" id="KW-0479">Metal-binding</keyword>
<evidence type="ECO:0000256" key="1">
    <source>
        <dbReference type="ARBA" id="ARBA00022723"/>
    </source>
</evidence>
<proteinExistence type="predicted"/>
<dbReference type="OrthoDB" id="9794178at2"/>